<feature type="region of interest" description="Disordered" evidence="1">
    <location>
        <begin position="1"/>
        <end position="21"/>
    </location>
</feature>
<keyword evidence="3" id="KW-1185">Reference proteome</keyword>
<evidence type="ECO:0000313" key="2">
    <source>
        <dbReference type="EMBL" id="MED6292872.1"/>
    </source>
</evidence>
<sequence length="99" mass="10513">MGIRRTGPGRGSSSLASGSPVRFSAPLADLAYSTEGFQRGPQVVACGLCNSQCGRGSRCFAVCVMAPHGVFQPGGICCPSWGDRYGINKRTKKLRYKAR</sequence>
<reference evidence="2 3" key="1">
    <citation type="submission" date="2021-06" db="EMBL/GenBank/DDBJ databases">
        <authorList>
            <person name="Palmer J.M."/>
        </authorList>
    </citation>
    <scope>NUCLEOTIDE SEQUENCE [LARGE SCALE GENOMIC DNA]</scope>
    <source>
        <strain evidence="2 3">CL_MEX2019</strain>
        <tissue evidence="2">Muscle</tissue>
    </source>
</reference>
<name>A0ABU7F0C4_9TELE</name>
<gene>
    <name evidence="2" type="ORF">CHARACLAT_005042</name>
</gene>
<dbReference type="EMBL" id="JAHUTJ010074016">
    <property type="protein sequence ID" value="MED6292872.1"/>
    <property type="molecule type" value="Genomic_DNA"/>
</dbReference>
<comment type="caution">
    <text evidence="2">The sequence shown here is derived from an EMBL/GenBank/DDBJ whole genome shotgun (WGS) entry which is preliminary data.</text>
</comment>
<protein>
    <submittedName>
        <fullName evidence="2">Uncharacterized protein</fullName>
    </submittedName>
</protein>
<organism evidence="2 3">
    <name type="scientific">Characodon lateralis</name>
    <dbReference type="NCBI Taxonomy" id="208331"/>
    <lineage>
        <taxon>Eukaryota</taxon>
        <taxon>Metazoa</taxon>
        <taxon>Chordata</taxon>
        <taxon>Craniata</taxon>
        <taxon>Vertebrata</taxon>
        <taxon>Euteleostomi</taxon>
        <taxon>Actinopterygii</taxon>
        <taxon>Neopterygii</taxon>
        <taxon>Teleostei</taxon>
        <taxon>Neoteleostei</taxon>
        <taxon>Acanthomorphata</taxon>
        <taxon>Ovalentaria</taxon>
        <taxon>Atherinomorphae</taxon>
        <taxon>Cyprinodontiformes</taxon>
        <taxon>Goodeidae</taxon>
        <taxon>Characodon</taxon>
    </lineage>
</organism>
<proteinExistence type="predicted"/>
<evidence type="ECO:0000313" key="3">
    <source>
        <dbReference type="Proteomes" id="UP001352852"/>
    </source>
</evidence>
<evidence type="ECO:0000256" key="1">
    <source>
        <dbReference type="SAM" id="MobiDB-lite"/>
    </source>
</evidence>
<dbReference type="Proteomes" id="UP001352852">
    <property type="component" value="Unassembled WGS sequence"/>
</dbReference>
<accession>A0ABU7F0C4</accession>